<dbReference type="GO" id="GO:0005874">
    <property type="term" value="C:microtubule"/>
    <property type="evidence" value="ECO:0007669"/>
    <property type="project" value="TreeGrafter"/>
</dbReference>
<dbReference type="Proteomes" id="UP000028045">
    <property type="component" value="Unassembled WGS sequence"/>
</dbReference>
<evidence type="ECO:0000256" key="2">
    <source>
        <dbReference type="ARBA" id="ARBA00023134"/>
    </source>
</evidence>
<dbReference type="GO" id="GO:0003924">
    <property type="term" value="F:GTPase activity"/>
    <property type="evidence" value="ECO:0007669"/>
    <property type="project" value="InterPro"/>
</dbReference>
<dbReference type="GO" id="GO:0006897">
    <property type="term" value="P:endocytosis"/>
    <property type="evidence" value="ECO:0007669"/>
    <property type="project" value="TreeGrafter"/>
</dbReference>
<dbReference type="GO" id="GO:0000266">
    <property type="term" value="P:mitochondrial fission"/>
    <property type="evidence" value="ECO:0007669"/>
    <property type="project" value="TreeGrafter"/>
</dbReference>
<dbReference type="SMART" id="SM00053">
    <property type="entry name" value="DYNc"/>
    <property type="match status" value="1"/>
</dbReference>
<organism evidence="6 7">
    <name type="scientific">Stachybotrys chartarum (strain CBS 109288 / IBT 7711)</name>
    <name type="common">Toxic black mold</name>
    <name type="synonym">Stilbospora chartarum</name>
    <dbReference type="NCBI Taxonomy" id="1280523"/>
    <lineage>
        <taxon>Eukaryota</taxon>
        <taxon>Fungi</taxon>
        <taxon>Dikarya</taxon>
        <taxon>Ascomycota</taxon>
        <taxon>Pezizomycotina</taxon>
        <taxon>Sordariomycetes</taxon>
        <taxon>Hypocreomycetidae</taxon>
        <taxon>Hypocreales</taxon>
        <taxon>Stachybotryaceae</taxon>
        <taxon>Stachybotrys</taxon>
    </lineage>
</organism>
<accession>A0A084AHZ4</accession>
<dbReference type="InterPro" id="IPR027417">
    <property type="entry name" value="P-loop_NTPase"/>
</dbReference>
<keyword evidence="2" id="KW-0342">GTP-binding</keyword>
<protein>
    <recommendedName>
        <fullName evidence="8">GED domain-containing protein</fullName>
    </recommendedName>
</protein>
<dbReference type="OrthoDB" id="415706at2759"/>
<evidence type="ECO:0000313" key="7">
    <source>
        <dbReference type="Proteomes" id="UP000028045"/>
    </source>
</evidence>
<feature type="domain" description="GED" evidence="4">
    <location>
        <begin position="596"/>
        <end position="687"/>
    </location>
</feature>
<evidence type="ECO:0000313" key="6">
    <source>
        <dbReference type="EMBL" id="KEY64923.1"/>
    </source>
</evidence>
<dbReference type="InterPro" id="IPR001401">
    <property type="entry name" value="Dynamin_GTPase"/>
</dbReference>
<dbReference type="GO" id="GO:0016559">
    <property type="term" value="P:peroxisome fission"/>
    <property type="evidence" value="ECO:0007669"/>
    <property type="project" value="TreeGrafter"/>
</dbReference>
<dbReference type="PROSITE" id="PS51388">
    <property type="entry name" value="GED"/>
    <property type="match status" value="1"/>
</dbReference>
<dbReference type="EMBL" id="KL648721">
    <property type="protein sequence ID" value="KEY64923.1"/>
    <property type="molecule type" value="Genomic_DNA"/>
</dbReference>
<proteinExistence type="predicted"/>
<evidence type="ECO:0000259" key="4">
    <source>
        <dbReference type="PROSITE" id="PS51388"/>
    </source>
</evidence>
<evidence type="ECO:0000259" key="5">
    <source>
        <dbReference type="PROSITE" id="PS51718"/>
    </source>
</evidence>
<dbReference type="InterPro" id="IPR045063">
    <property type="entry name" value="Dynamin_N"/>
</dbReference>
<evidence type="ECO:0000256" key="3">
    <source>
        <dbReference type="SAM" id="MobiDB-lite"/>
    </source>
</evidence>
<feature type="compositionally biased region" description="Polar residues" evidence="3">
    <location>
        <begin position="694"/>
        <end position="705"/>
    </location>
</feature>
<dbReference type="GO" id="GO:0005739">
    <property type="term" value="C:mitochondrion"/>
    <property type="evidence" value="ECO:0007669"/>
    <property type="project" value="TreeGrafter"/>
</dbReference>
<feature type="region of interest" description="Disordered" evidence="3">
    <location>
        <begin position="693"/>
        <end position="762"/>
    </location>
</feature>
<keyword evidence="7" id="KW-1185">Reference proteome</keyword>
<feature type="compositionally biased region" description="Basic and acidic residues" evidence="3">
    <location>
        <begin position="753"/>
        <end position="762"/>
    </location>
</feature>
<dbReference type="Gene3D" id="3.40.50.300">
    <property type="entry name" value="P-loop containing nucleotide triphosphate hydrolases"/>
    <property type="match status" value="1"/>
</dbReference>
<dbReference type="PANTHER" id="PTHR11566">
    <property type="entry name" value="DYNAMIN"/>
    <property type="match status" value="1"/>
</dbReference>
<dbReference type="PRINTS" id="PR00195">
    <property type="entry name" value="DYNAMIN"/>
</dbReference>
<dbReference type="GO" id="GO:0048312">
    <property type="term" value="P:intracellular distribution of mitochondria"/>
    <property type="evidence" value="ECO:0007669"/>
    <property type="project" value="TreeGrafter"/>
</dbReference>
<dbReference type="Pfam" id="PF01031">
    <property type="entry name" value="Dynamin_M"/>
    <property type="match status" value="1"/>
</dbReference>
<feature type="compositionally biased region" description="Polar residues" evidence="3">
    <location>
        <begin position="738"/>
        <end position="752"/>
    </location>
</feature>
<dbReference type="InterPro" id="IPR022812">
    <property type="entry name" value="Dynamin"/>
</dbReference>
<sequence length="762" mass="85656">MAITDLQSKDHRDLLDTIDQLRSQGFSRYVDLPEIIVCGDQSAGKSSVLEAISGMSFPTKDNLCTRFATELILRRNPITSIKISIMPGDDRFQEEKDFLSSWRPDVDLEGEGLEVVIEKAKAAMGLSTTKLFCNDILRVELSGPTQPHLTLVDLPGLFRAGNKEQSADNVELVRNMVTRYMNRPRSIILAVVSAKNEYVLQDVTVLAKQADPQGLRTMGLITKPDTLDSGSDSEKSWVQLALNKDVELSLGWHVLKNRSYEQRDFTLAQRDANEEEFFSTGIWMSIDRSSCAVKSLKSRLSSVLKQQILDQLPSLVADVEHGIEGCNAKLSRLGDARESPEQQLRYLTRVSQEFTSLMTSAIEGRYSDAFFGDTKGYLGYEKRLRAVVQNRLEGFAKEMRKSGQSLVITESDDEHAYGDRGISRSQYIGEVKDKMSLSRGCELPGLFNPAIVNELFVEQCQPWRDVVTNMAQDIIDSVHLTTRCIIQQAAADDVVDEILILLDAGIERCKANMDEKITELLQPQYGIHAITYNHQLTKNVQAAQRARNRTAIEKKIRETFGTRGFKDVDSKVNINPAQIMDLFLDEIEPDMGRFGCSIAVDYMQAYYDVALDRFIDDISVIAVEGCLIRRLPSLLTPSTVLELEPAEISHLVGENDETASRRTNLIKKLRTLQKGLQDIKRFQRHRDATAVLLQRTSQSPVSKSQALEETDPTPPPAAKDPETPDLQEQGWEVPMSQFHLSRQIFQNGGNDQQLDHLEYTST</sequence>
<dbReference type="SUPFAM" id="SSF52540">
    <property type="entry name" value="P-loop containing nucleoside triphosphate hydrolases"/>
    <property type="match status" value="1"/>
</dbReference>
<dbReference type="AlphaFoldDB" id="A0A084AHZ4"/>
<dbReference type="GO" id="GO:0016020">
    <property type="term" value="C:membrane"/>
    <property type="evidence" value="ECO:0007669"/>
    <property type="project" value="TreeGrafter"/>
</dbReference>
<dbReference type="InterPro" id="IPR000375">
    <property type="entry name" value="Dynamin_stalk"/>
</dbReference>
<evidence type="ECO:0000256" key="1">
    <source>
        <dbReference type="ARBA" id="ARBA00022741"/>
    </source>
</evidence>
<dbReference type="GO" id="GO:0005525">
    <property type="term" value="F:GTP binding"/>
    <property type="evidence" value="ECO:0007669"/>
    <property type="project" value="InterPro"/>
</dbReference>
<dbReference type="CDD" id="cd08771">
    <property type="entry name" value="DLP_1"/>
    <property type="match status" value="1"/>
</dbReference>
<dbReference type="InterPro" id="IPR030381">
    <property type="entry name" value="G_DYNAMIN_dom"/>
</dbReference>
<dbReference type="PROSITE" id="PS51718">
    <property type="entry name" value="G_DYNAMIN_2"/>
    <property type="match status" value="1"/>
</dbReference>
<dbReference type="FunFam" id="3.40.50.300:FF:001425">
    <property type="entry name" value="Dynamin GTPase, putative"/>
    <property type="match status" value="1"/>
</dbReference>
<keyword evidence="1" id="KW-0547">Nucleotide-binding</keyword>
<dbReference type="Pfam" id="PF00350">
    <property type="entry name" value="Dynamin_N"/>
    <property type="match status" value="1"/>
</dbReference>
<dbReference type="HOGENOM" id="CLU_008964_7_1_1"/>
<dbReference type="InterPro" id="IPR020850">
    <property type="entry name" value="GED_dom"/>
</dbReference>
<dbReference type="GO" id="GO:0008017">
    <property type="term" value="F:microtubule binding"/>
    <property type="evidence" value="ECO:0007669"/>
    <property type="project" value="TreeGrafter"/>
</dbReference>
<gene>
    <name evidence="6" type="ORF">S7711_03913</name>
</gene>
<feature type="domain" description="Dynamin-type G" evidence="5">
    <location>
        <begin position="29"/>
        <end position="313"/>
    </location>
</feature>
<evidence type="ECO:0008006" key="8">
    <source>
        <dbReference type="Google" id="ProtNLM"/>
    </source>
</evidence>
<reference evidence="6 7" key="1">
    <citation type="journal article" date="2014" name="BMC Genomics">
        <title>Comparative genome sequencing reveals chemotype-specific gene clusters in the toxigenic black mold Stachybotrys.</title>
        <authorList>
            <person name="Semeiks J."/>
            <person name="Borek D."/>
            <person name="Otwinowski Z."/>
            <person name="Grishin N.V."/>
        </authorList>
    </citation>
    <scope>NUCLEOTIDE SEQUENCE [LARGE SCALE GENOMIC DNA]</scope>
    <source>
        <strain evidence="7">CBS 109288 / IBT 7711</strain>
    </source>
</reference>
<name>A0A084AHZ4_STACB</name>
<dbReference type="PANTHER" id="PTHR11566:SF149">
    <property type="entry name" value="GTPASE, PUTATIVE (AFU_ORTHOLOGUE AFUA_6G11890)-RELATED"/>
    <property type="match status" value="1"/>
</dbReference>